<keyword evidence="1" id="KW-0378">Hydrolase</keyword>
<dbReference type="Pfam" id="PF21467">
    <property type="entry name" value="BetaGal_gal-bd"/>
    <property type="match status" value="1"/>
</dbReference>
<keyword evidence="5" id="KW-1185">Reference proteome</keyword>
<gene>
    <name evidence="4" type="ORF">IFM89_035420</name>
</gene>
<dbReference type="EMBL" id="JADFTS010000007">
    <property type="protein sequence ID" value="KAF9599141.1"/>
    <property type="molecule type" value="Genomic_DNA"/>
</dbReference>
<evidence type="ECO:0000256" key="1">
    <source>
        <dbReference type="ARBA" id="ARBA00022801"/>
    </source>
</evidence>
<dbReference type="Proteomes" id="UP000631114">
    <property type="component" value="Unassembled WGS sequence"/>
</dbReference>
<accession>A0A835LTN9</accession>
<proteinExistence type="predicted"/>
<organism evidence="4 5">
    <name type="scientific">Coptis chinensis</name>
    <dbReference type="NCBI Taxonomy" id="261450"/>
    <lineage>
        <taxon>Eukaryota</taxon>
        <taxon>Viridiplantae</taxon>
        <taxon>Streptophyta</taxon>
        <taxon>Embryophyta</taxon>
        <taxon>Tracheophyta</taxon>
        <taxon>Spermatophyta</taxon>
        <taxon>Magnoliopsida</taxon>
        <taxon>Ranunculales</taxon>
        <taxon>Ranunculaceae</taxon>
        <taxon>Coptidoideae</taxon>
        <taxon>Coptis</taxon>
    </lineage>
</organism>
<dbReference type="PANTHER" id="PTHR23421">
    <property type="entry name" value="BETA-GALACTOSIDASE RELATED"/>
    <property type="match status" value="1"/>
</dbReference>
<dbReference type="AlphaFoldDB" id="A0A835LTN9"/>
<dbReference type="PRINTS" id="PR00742">
    <property type="entry name" value="GLHYDRLASE35"/>
</dbReference>
<comment type="caution">
    <text evidence="4">The sequence shown here is derived from an EMBL/GenBank/DDBJ whole genome shotgun (WGS) entry which is preliminary data.</text>
</comment>
<evidence type="ECO:0000313" key="5">
    <source>
        <dbReference type="Proteomes" id="UP000631114"/>
    </source>
</evidence>
<name>A0A835LTN9_9MAGN</name>
<dbReference type="InterPro" id="IPR001944">
    <property type="entry name" value="Glycoside_Hdrlase_35"/>
</dbReference>
<dbReference type="SUPFAM" id="SSF49785">
    <property type="entry name" value="Galactose-binding domain-like"/>
    <property type="match status" value="1"/>
</dbReference>
<evidence type="ECO:0000313" key="4">
    <source>
        <dbReference type="EMBL" id="KAF9599141.1"/>
    </source>
</evidence>
<sequence>MLNGLNEGRRDFSWQKWSYKIFTRMIGLEGEVLSLHSLDWKFFVECVQGSFVAQKQPLTWYKTTFNLTYGNDPLALDMGSMGKGQVWINKQSIGILGPHTKHLVLVVVAVILERMTRRNAYAIAEMPPRDGEAKVSCPPLMAESKRVCADIFELQPTLLSYQRQVSGTINQPLRPKAHLRCSSGQKISSIKFASFGTPAASRRGAVMPISHMMLLKR</sequence>
<dbReference type="OrthoDB" id="1657402at2759"/>
<dbReference type="InterPro" id="IPR048913">
    <property type="entry name" value="BetaGal_gal-bd"/>
</dbReference>
<evidence type="ECO:0000259" key="3">
    <source>
        <dbReference type="Pfam" id="PF21467"/>
    </source>
</evidence>
<dbReference type="InterPro" id="IPR008979">
    <property type="entry name" value="Galactose-bd-like_sf"/>
</dbReference>
<reference evidence="4 5" key="1">
    <citation type="submission" date="2020-10" db="EMBL/GenBank/DDBJ databases">
        <title>The Coptis chinensis genome and diversification of protoberbering-type alkaloids.</title>
        <authorList>
            <person name="Wang B."/>
            <person name="Shu S."/>
            <person name="Song C."/>
            <person name="Liu Y."/>
        </authorList>
    </citation>
    <scope>NUCLEOTIDE SEQUENCE [LARGE SCALE GENOMIC DNA]</scope>
    <source>
        <strain evidence="4">HL-2020</strain>
        <tissue evidence="4">Leaf</tissue>
    </source>
</reference>
<evidence type="ECO:0000256" key="2">
    <source>
        <dbReference type="ARBA" id="ARBA00023295"/>
    </source>
</evidence>
<dbReference type="GO" id="GO:0005975">
    <property type="term" value="P:carbohydrate metabolic process"/>
    <property type="evidence" value="ECO:0007669"/>
    <property type="project" value="InterPro"/>
</dbReference>
<feature type="domain" description="Beta-galactosidase galactose-binding" evidence="3">
    <location>
        <begin position="58"/>
        <end position="94"/>
    </location>
</feature>
<protein>
    <recommendedName>
        <fullName evidence="3">Beta-galactosidase galactose-binding domain-containing protein</fullName>
    </recommendedName>
</protein>
<keyword evidence="2" id="KW-0326">Glycosidase</keyword>
<dbReference type="GO" id="GO:0004553">
    <property type="term" value="F:hydrolase activity, hydrolyzing O-glycosyl compounds"/>
    <property type="evidence" value="ECO:0007669"/>
    <property type="project" value="InterPro"/>
</dbReference>
<dbReference type="Gene3D" id="2.60.120.260">
    <property type="entry name" value="Galactose-binding domain-like"/>
    <property type="match status" value="1"/>
</dbReference>